<dbReference type="SUPFAM" id="SSF55811">
    <property type="entry name" value="Nudix"/>
    <property type="match status" value="1"/>
</dbReference>
<name>A0ABN3GLD6_9ACTN</name>
<dbReference type="PANTHER" id="PTHR43222">
    <property type="entry name" value="NUDIX HYDROLASE 23"/>
    <property type="match status" value="1"/>
</dbReference>
<dbReference type="EMBL" id="BAAARV010000034">
    <property type="protein sequence ID" value="GAA2354841.1"/>
    <property type="molecule type" value="Genomic_DNA"/>
</dbReference>
<dbReference type="PROSITE" id="PS00893">
    <property type="entry name" value="NUDIX_BOX"/>
    <property type="match status" value="1"/>
</dbReference>
<dbReference type="InterPro" id="IPR020084">
    <property type="entry name" value="NUDIX_hydrolase_CS"/>
</dbReference>
<comment type="caution">
    <text evidence="3">The sequence shown here is derived from an EMBL/GenBank/DDBJ whole genome shotgun (WGS) entry which is preliminary data.</text>
</comment>
<reference evidence="3 4" key="1">
    <citation type="journal article" date="2019" name="Int. J. Syst. Evol. Microbiol.">
        <title>The Global Catalogue of Microorganisms (GCM) 10K type strain sequencing project: providing services to taxonomists for standard genome sequencing and annotation.</title>
        <authorList>
            <consortium name="The Broad Institute Genomics Platform"/>
            <consortium name="The Broad Institute Genome Sequencing Center for Infectious Disease"/>
            <person name="Wu L."/>
            <person name="Ma J."/>
        </authorList>
    </citation>
    <scope>NUCLEOTIDE SEQUENCE [LARGE SCALE GENOMIC DNA]</scope>
    <source>
        <strain evidence="3 4">JCM 3272</strain>
    </source>
</reference>
<dbReference type="Pfam" id="PF00293">
    <property type="entry name" value="NUDIX"/>
    <property type="match status" value="1"/>
</dbReference>
<sequence length="166" mass="18138">MRHCPRCGGPTEAAPAICAACGYAVWVNPRPTGTVIIVDGDRFLAIRRARAPREGWWDLPGGFCDGFELPADAAVREAREELGVTVELGAFAGMYIGTYDYQEERLPVLDCFWVATITAGEISLDPAEASEFTWLELADPPEMAFATMDLALRNSIVRQSSVRLAL</sequence>
<keyword evidence="1" id="KW-0378">Hydrolase</keyword>
<accession>A0ABN3GLD6</accession>
<dbReference type="InterPro" id="IPR000086">
    <property type="entry name" value="NUDIX_hydrolase_dom"/>
</dbReference>
<dbReference type="PANTHER" id="PTHR43222:SF2">
    <property type="entry name" value="NUDIX HYDROLASE 23, CHLOROPLASTIC"/>
    <property type="match status" value="1"/>
</dbReference>
<evidence type="ECO:0000313" key="4">
    <source>
        <dbReference type="Proteomes" id="UP001501444"/>
    </source>
</evidence>
<dbReference type="InterPro" id="IPR015797">
    <property type="entry name" value="NUDIX_hydrolase-like_dom_sf"/>
</dbReference>
<proteinExistence type="predicted"/>
<dbReference type="Gene3D" id="3.90.79.10">
    <property type="entry name" value="Nucleoside Triphosphate Pyrophosphohydrolase"/>
    <property type="match status" value="1"/>
</dbReference>
<keyword evidence="4" id="KW-1185">Reference proteome</keyword>
<protein>
    <submittedName>
        <fullName evidence="3">NUDIX domain-containing protein</fullName>
    </submittedName>
</protein>
<dbReference type="PROSITE" id="PS51462">
    <property type="entry name" value="NUDIX"/>
    <property type="match status" value="1"/>
</dbReference>
<organism evidence="3 4">
    <name type="scientific">Dactylosporangium salmoneum</name>
    <dbReference type="NCBI Taxonomy" id="53361"/>
    <lineage>
        <taxon>Bacteria</taxon>
        <taxon>Bacillati</taxon>
        <taxon>Actinomycetota</taxon>
        <taxon>Actinomycetes</taxon>
        <taxon>Micromonosporales</taxon>
        <taxon>Micromonosporaceae</taxon>
        <taxon>Dactylosporangium</taxon>
    </lineage>
</organism>
<dbReference type="Proteomes" id="UP001501444">
    <property type="component" value="Unassembled WGS sequence"/>
</dbReference>
<dbReference type="RefSeq" id="WP_344614629.1">
    <property type="nucleotide sequence ID" value="NZ_BAAARV010000034.1"/>
</dbReference>
<evidence type="ECO:0000259" key="2">
    <source>
        <dbReference type="PROSITE" id="PS51462"/>
    </source>
</evidence>
<feature type="domain" description="Nudix hydrolase" evidence="2">
    <location>
        <begin position="27"/>
        <end position="164"/>
    </location>
</feature>
<evidence type="ECO:0000313" key="3">
    <source>
        <dbReference type="EMBL" id="GAA2354841.1"/>
    </source>
</evidence>
<gene>
    <name evidence="3" type="ORF">GCM10010170_047070</name>
</gene>
<evidence type="ECO:0000256" key="1">
    <source>
        <dbReference type="ARBA" id="ARBA00022801"/>
    </source>
</evidence>